<proteinExistence type="predicted"/>
<dbReference type="Proteomes" id="UP000054937">
    <property type="component" value="Unassembled WGS sequence"/>
</dbReference>
<evidence type="ECO:0000259" key="8">
    <source>
        <dbReference type="PROSITE" id="PS50011"/>
    </source>
</evidence>
<evidence type="ECO:0000313" key="9">
    <source>
        <dbReference type="EMBL" id="KRX00585.1"/>
    </source>
</evidence>
<dbReference type="GO" id="GO:0005524">
    <property type="term" value="F:ATP binding"/>
    <property type="evidence" value="ECO:0007669"/>
    <property type="project" value="UniProtKB-KW"/>
</dbReference>
<dbReference type="AlphaFoldDB" id="A0A0V0QED1"/>
<evidence type="ECO:0000256" key="2">
    <source>
        <dbReference type="ARBA" id="ARBA00022679"/>
    </source>
</evidence>
<dbReference type="PANTHER" id="PTHR43671">
    <property type="entry name" value="SERINE/THREONINE-PROTEIN KINASE NEK"/>
    <property type="match status" value="1"/>
</dbReference>
<keyword evidence="3" id="KW-0547">Nucleotide-binding</keyword>
<dbReference type="PANTHER" id="PTHR43671:SF13">
    <property type="entry name" value="SERINE_THREONINE-PROTEIN KINASE NEK2"/>
    <property type="match status" value="1"/>
</dbReference>
<evidence type="ECO:0000256" key="3">
    <source>
        <dbReference type="ARBA" id="ARBA00022741"/>
    </source>
</evidence>
<dbReference type="EMBL" id="LDAU01000184">
    <property type="protein sequence ID" value="KRX00585.1"/>
    <property type="molecule type" value="Genomic_DNA"/>
</dbReference>
<name>A0A0V0QED1_PSEPJ</name>
<dbReference type="PROSITE" id="PS00108">
    <property type="entry name" value="PROTEIN_KINASE_ST"/>
    <property type="match status" value="1"/>
</dbReference>
<keyword evidence="6" id="KW-0175">Coiled coil</keyword>
<feature type="domain" description="Protein kinase" evidence="8">
    <location>
        <begin position="9"/>
        <end position="387"/>
    </location>
</feature>
<dbReference type="PROSITE" id="PS50011">
    <property type="entry name" value="PROTEIN_KINASE_DOM"/>
    <property type="match status" value="1"/>
</dbReference>
<evidence type="ECO:0000256" key="5">
    <source>
        <dbReference type="ARBA" id="ARBA00022840"/>
    </source>
</evidence>
<dbReference type="CDD" id="cd00180">
    <property type="entry name" value="PKc"/>
    <property type="match status" value="1"/>
</dbReference>
<feature type="coiled-coil region" evidence="6">
    <location>
        <begin position="335"/>
        <end position="362"/>
    </location>
</feature>
<keyword evidence="4 9" id="KW-0418">Kinase</keyword>
<dbReference type="InterPro" id="IPR050660">
    <property type="entry name" value="NEK_Ser/Thr_kinase"/>
</dbReference>
<dbReference type="Gene3D" id="1.10.510.10">
    <property type="entry name" value="Transferase(Phosphotransferase) domain 1"/>
    <property type="match status" value="1"/>
</dbReference>
<evidence type="ECO:0000256" key="7">
    <source>
        <dbReference type="SAM" id="MobiDB-lite"/>
    </source>
</evidence>
<evidence type="ECO:0000313" key="10">
    <source>
        <dbReference type="Proteomes" id="UP000054937"/>
    </source>
</evidence>
<keyword evidence="5" id="KW-0067">ATP-binding</keyword>
<evidence type="ECO:0000256" key="6">
    <source>
        <dbReference type="SAM" id="Coils"/>
    </source>
</evidence>
<gene>
    <name evidence="9" type="ORF">PPERSA_12804</name>
</gene>
<dbReference type="Pfam" id="PF00069">
    <property type="entry name" value="Pkinase"/>
    <property type="match status" value="1"/>
</dbReference>
<dbReference type="InterPro" id="IPR008271">
    <property type="entry name" value="Ser/Thr_kinase_AS"/>
</dbReference>
<dbReference type="GO" id="GO:0004674">
    <property type="term" value="F:protein serine/threonine kinase activity"/>
    <property type="evidence" value="ECO:0007669"/>
    <property type="project" value="UniProtKB-EC"/>
</dbReference>
<dbReference type="InParanoid" id="A0A0V0QED1"/>
<organism evidence="9 10">
    <name type="scientific">Pseudocohnilembus persalinus</name>
    <name type="common">Ciliate</name>
    <dbReference type="NCBI Taxonomy" id="266149"/>
    <lineage>
        <taxon>Eukaryota</taxon>
        <taxon>Sar</taxon>
        <taxon>Alveolata</taxon>
        <taxon>Ciliophora</taxon>
        <taxon>Intramacronucleata</taxon>
        <taxon>Oligohymenophorea</taxon>
        <taxon>Scuticociliatia</taxon>
        <taxon>Philasterida</taxon>
        <taxon>Pseudocohnilembidae</taxon>
        <taxon>Pseudocohnilembus</taxon>
    </lineage>
</organism>
<protein>
    <recommendedName>
        <fullName evidence="1">non-specific serine/threonine protein kinase</fullName>
        <ecNumber evidence="1">2.7.11.1</ecNumber>
    </recommendedName>
</protein>
<dbReference type="InterPro" id="IPR011009">
    <property type="entry name" value="Kinase-like_dom_sf"/>
</dbReference>
<keyword evidence="10" id="KW-1185">Reference proteome</keyword>
<feature type="region of interest" description="Disordered" evidence="7">
    <location>
        <begin position="432"/>
        <end position="451"/>
    </location>
</feature>
<accession>A0A0V0QED1</accession>
<dbReference type="SUPFAM" id="SSF56112">
    <property type="entry name" value="Protein kinase-like (PK-like)"/>
    <property type="match status" value="1"/>
</dbReference>
<sequence>MKNKGQTKYDVIEKISEGGFSKVYLGRVQEGKQGNKKVIIKEIQRCSVKGNDIINNEILIHTVLQNDYEQEYFQQYGYSENDKKQIDKYKDYQFVRLIDYFFKKDKAYLVQQFYNRGTFQEYLNQQNKNNNNKTFTQVFCYIFSLIQAIKKLQEKKIIHCDIKPSNIFIKDSQNIVIGDFGLSKILGENQEVCQSHQIQGTEAYMAPEIIIQLNKYNKKKSQNKRQSLTLQKQQSSGVQLQKIPYSFACDIYSLGVLIYKSIFGINKYPYLYKLKMEIMEKEDYSLQDIDDQKIFQPLQQNYTQSNKTFPIFLNTIGKINQQKEDSYRCFMKQGSVDFDDQNNEILNEIKQLDREIKRDLVQFLEGLLDPNPETRFTMKQIKNHNIYFYLEKIYNEEIQKQLIINQNEQKQQNDQIQYSNISSETDIQFTLNESSEKSFSTNQNSYRDSDQ</sequence>
<dbReference type="SMART" id="SM00220">
    <property type="entry name" value="S_TKc"/>
    <property type="match status" value="1"/>
</dbReference>
<dbReference type="EC" id="2.7.11.1" evidence="1"/>
<reference evidence="9 10" key="1">
    <citation type="journal article" date="2015" name="Sci. Rep.">
        <title>Genome of the facultative scuticociliatosis pathogen Pseudocohnilembus persalinus provides insight into its virulence through horizontal gene transfer.</title>
        <authorList>
            <person name="Xiong J."/>
            <person name="Wang G."/>
            <person name="Cheng J."/>
            <person name="Tian M."/>
            <person name="Pan X."/>
            <person name="Warren A."/>
            <person name="Jiang C."/>
            <person name="Yuan D."/>
            <person name="Miao W."/>
        </authorList>
    </citation>
    <scope>NUCLEOTIDE SEQUENCE [LARGE SCALE GENOMIC DNA]</scope>
    <source>
        <strain evidence="9">36N120E</strain>
    </source>
</reference>
<dbReference type="InterPro" id="IPR000719">
    <property type="entry name" value="Prot_kinase_dom"/>
</dbReference>
<dbReference type="Gene3D" id="3.30.200.20">
    <property type="entry name" value="Phosphorylase Kinase, domain 1"/>
    <property type="match status" value="1"/>
</dbReference>
<evidence type="ECO:0000256" key="1">
    <source>
        <dbReference type="ARBA" id="ARBA00012513"/>
    </source>
</evidence>
<dbReference type="OrthoDB" id="4062651at2759"/>
<evidence type="ECO:0000256" key="4">
    <source>
        <dbReference type="ARBA" id="ARBA00022777"/>
    </source>
</evidence>
<keyword evidence="2" id="KW-0808">Transferase</keyword>
<comment type="caution">
    <text evidence="9">The sequence shown here is derived from an EMBL/GenBank/DDBJ whole genome shotgun (WGS) entry which is preliminary data.</text>
</comment>